<feature type="transmembrane region" description="Helical" evidence="7">
    <location>
        <begin position="84"/>
        <end position="101"/>
    </location>
</feature>
<feature type="region of interest" description="Disordered" evidence="6">
    <location>
        <begin position="830"/>
        <end position="851"/>
    </location>
</feature>
<comment type="similarity">
    <text evidence="2">Belongs to the autoinducer-2 exporter (AI-2E) (TC 2.A.86) family.</text>
</comment>
<evidence type="ECO:0000256" key="4">
    <source>
        <dbReference type="ARBA" id="ARBA00022989"/>
    </source>
</evidence>
<comment type="subcellular location">
    <subcellularLocation>
        <location evidence="1">Membrane</location>
        <topology evidence="1">Multi-pass membrane protein</topology>
    </subcellularLocation>
</comment>
<dbReference type="Pfam" id="PF01590">
    <property type="entry name" value="GAF"/>
    <property type="match status" value="1"/>
</dbReference>
<dbReference type="Pfam" id="PF01594">
    <property type="entry name" value="AI-2E_transport"/>
    <property type="match status" value="1"/>
</dbReference>
<feature type="transmembrane region" description="Helical" evidence="7">
    <location>
        <begin position="336"/>
        <end position="355"/>
    </location>
</feature>
<dbReference type="InterPro" id="IPR029016">
    <property type="entry name" value="GAF-like_dom_sf"/>
</dbReference>
<keyword evidence="4 7" id="KW-1133">Transmembrane helix</keyword>
<evidence type="ECO:0000313" key="10">
    <source>
        <dbReference type="Proteomes" id="UP000562492"/>
    </source>
</evidence>
<dbReference type="Proteomes" id="UP000562492">
    <property type="component" value="Unassembled WGS sequence"/>
</dbReference>
<reference evidence="9 10" key="1">
    <citation type="submission" date="2020-08" db="EMBL/GenBank/DDBJ databases">
        <title>Functional genomics of gut bacteria from endangered species of beetles.</title>
        <authorList>
            <person name="Carlos-Shanley C."/>
        </authorList>
    </citation>
    <scope>NUCLEOTIDE SEQUENCE [LARGE SCALE GENOMIC DNA]</scope>
    <source>
        <strain evidence="9 10">S00124</strain>
    </source>
</reference>
<evidence type="ECO:0000256" key="1">
    <source>
        <dbReference type="ARBA" id="ARBA00004141"/>
    </source>
</evidence>
<dbReference type="PANTHER" id="PTHR43102:SF2">
    <property type="entry name" value="GAF DOMAIN-CONTAINING PROTEIN"/>
    <property type="match status" value="1"/>
</dbReference>
<feature type="transmembrane region" description="Helical" evidence="7">
    <location>
        <begin position="113"/>
        <end position="134"/>
    </location>
</feature>
<gene>
    <name evidence="9" type="ORF">HNP33_004040</name>
</gene>
<proteinExistence type="inferred from homology"/>
<protein>
    <submittedName>
        <fullName evidence="9">PurR-regulated permease PerM</fullName>
    </submittedName>
</protein>
<dbReference type="InterPro" id="IPR003018">
    <property type="entry name" value="GAF"/>
</dbReference>
<dbReference type="RefSeq" id="WP_233464625.1">
    <property type="nucleotide sequence ID" value="NZ_JACHKZ010000044.1"/>
</dbReference>
<dbReference type="InterPro" id="IPR002549">
    <property type="entry name" value="AI-2E-like"/>
</dbReference>
<evidence type="ECO:0000256" key="3">
    <source>
        <dbReference type="ARBA" id="ARBA00022692"/>
    </source>
</evidence>
<feature type="transmembrane region" description="Helical" evidence="7">
    <location>
        <begin position="310"/>
        <end position="329"/>
    </location>
</feature>
<dbReference type="PANTHER" id="PTHR43102">
    <property type="entry name" value="SLR1143 PROTEIN"/>
    <property type="match status" value="1"/>
</dbReference>
<evidence type="ECO:0000259" key="8">
    <source>
        <dbReference type="Pfam" id="PF01590"/>
    </source>
</evidence>
<evidence type="ECO:0000256" key="5">
    <source>
        <dbReference type="ARBA" id="ARBA00023136"/>
    </source>
</evidence>
<evidence type="ECO:0000256" key="6">
    <source>
        <dbReference type="SAM" id="MobiDB-lite"/>
    </source>
</evidence>
<evidence type="ECO:0000256" key="7">
    <source>
        <dbReference type="SAM" id="Phobius"/>
    </source>
</evidence>
<evidence type="ECO:0000256" key="2">
    <source>
        <dbReference type="ARBA" id="ARBA00009773"/>
    </source>
</evidence>
<feature type="transmembrane region" description="Helical" evidence="7">
    <location>
        <begin position="276"/>
        <end position="304"/>
    </location>
</feature>
<dbReference type="Gene3D" id="3.30.450.40">
    <property type="match status" value="1"/>
</dbReference>
<dbReference type="SUPFAM" id="SSF55781">
    <property type="entry name" value="GAF domain-like"/>
    <property type="match status" value="1"/>
</dbReference>
<feature type="transmembrane region" description="Helical" evidence="7">
    <location>
        <begin position="218"/>
        <end position="237"/>
    </location>
</feature>
<evidence type="ECO:0000313" key="9">
    <source>
        <dbReference type="EMBL" id="MBB6579916.1"/>
    </source>
</evidence>
<sequence length="851" mass="92529">MQPFRRTLRSPLQDHDPQPGAGGFAPHVAPKEGAPAKGLQQHPSALNNDALAPLLSILPGLRLMVGLVIAMVVIFGLYVGRNVLLPLALAALLGFLLDPAVSRLKRWGLPRLLSVVLVVMVAVGGVGAGALYVGSQATVLSAELPTYQNTIRQKLRNLKDYFKGPSVFDGAFKVFNTVETEIALPESGKPKPARAQKVEIQEPAAKPLQKAMDVFAKVGEPIATAGIVFLFVILILLDRSDLQDRLLRLMGRNMHMATDALGEAATRIGQYLRMQLFVNLSYGIPMWLGLWVIGVPGAALWGALAAVMRFVPYIGPMISAVFPLTLAFAVDPGWDLFLWTLALILVLELISNNIIEPWLYGSSTGLSTLSIILAATFWTALWGPVGLILSTPLTVCLLVLGRYIPALGFFEILLGSESVFDPPQKLFQRLLGGNVDEAVDVATRRIDEELPAKPTQQDTARALTRFYDGVAIPALKLAAHNYVNQSTAEHRLRLSVGTAELVEELRDHYPPAKPMQTGAPGTEEGKAGQQADAAPLILCVGLRWDIDVQAAAMAAHALQLYGLPAAHDAEALPVFPRDTDLNAWAGLRAVCICSFHPHPQTKLRQLCKRIRQRWPELGIVVALWNTETQVLDPEAIRSIQADYGVRTIDELALRIQVESGNEQLVQQAVKPEIPADEAKRLKALSKSGVLHAAHLEHYREAAIQACNAFQVPWAYVAWVDKDWVYMPGAVFDSADNQLAQSGMARADALASFVIADGAPLVIEDTQRNPRFARNPHVDSLGVRFYAAAPLRYRRGAVLGALCILDRVPREMSADDLKVLESMAEDLMKSLEDSHGTPASLPVSDPARGKAS</sequence>
<feature type="region of interest" description="Disordered" evidence="6">
    <location>
        <begin position="1"/>
        <end position="27"/>
    </location>
</feature>
<comment type="caution">
    <text evidence="9">The sequence shown here is derived from an EMBL/GenBank/DDBJ whole genome shotgun (WGS) entry which is preliminary data.</text>
</comment>
<feature type="transmembrane region" description="Helical" evidence="7">
    <location>
        <begin position="375"/>
        <end position="400"/>
    </location>
</feature>
<dbReference type="EMBL" id="JACHKZ010000044">
    <property type="protein sequence ID" value="MBB6579916.1"/>
    <property type="molecule type" value="Genomic_DNA"/>
</dbReference>
<name>A0ABR6RLB5_9BURK</name>
<organism evidence="9 10">
    <name type="scientific">Comamonas odontotermitis</name>
    <dbReference type="NCBI Taxonomy" id="379895"/>
    <lineage>
        <taxon>Bacteria</taxon>
        <taxon>Pseudomonadati</taxon>
        <taxon>Pseudomonadota</taxon>
        <taxon>Betaproteobacteria</taxon>
        <taxon>Burkholderiales</taxon>
        <taxon>Comamonadaceae</taxon>
        <taxon>Comamonas</taxon>
    </lineage>
</organism>
<feature type="transmembrane region" description="Helical" evidence="7">
    <location>
        <begin position="61"/>
        <end position="78"/>
    </location>
</feature>
<feature type="domain" description="GAF" evidence="8">
    <location>
        <begin position="701"/>
        <end position="828"/>
    </location>
</feature>
<accession>A0ABR6RLB5</accession>
<keyword evidence="5 7" id="KW-0472">Membrane</keyword>
<keyword evidence="10" id="KW-1185">Reference proteome</keyword>
<keyword evidence="3 7" id="KW-0812">Transmembrane</keyword>